<accession>A0A1A9WQA2</accession>
<dbReference type="AlphaFoldDB" id="A0A1A9WQA2"/>
<protein>
    <submittedName>
        <fullName evidence="1">Uncharacterized protein</fullName>
    </submittedName>
</protein>
<sequence length="104" mass="11573">MLLLPYLLWQKRGNYVRVGSNIGIVSHLWLSISTINGTEKKVHCNALYTGINNLNVMCYISFLLTMSAVVVSCNCCCNSACSDTFCELALEKKVNKGDDGNLYR</sequence>
<dbReference type="EnsemblMetazoa" id="GBRI028006-RA">
    <property type="protein sequence ID" value="GBRI028006-PA"/>
    <property type="gene ID" value="GBRI028006"/>
</dbReference>
<reference evidence="2" key="1">
    <citation type="submission" date="2014-03" db="EMBL/GenBank/DDBJ databases">
        <authorList>
            <person name="Aksoy S."/>
            <person name="Warren W."/>
            <person name="Wilson R.K."/>
        </authorList>
    </citation>
    <scope>NUCLEOTIDE SEQUENCE [LARGE SCALE GENOMIC DNA]</scope>
    <source>
        <strain evidence="2">IAEA</strain>
    </source>
</reference>
<reference evidence="1" key="2">
    <citation type="submission" date="2020-05" db="UniProtKB">
        <authorList>
            <consortium name="EnsemblMetazoa"/>
        </authorList>
    </citation>
    <scope>IDENTIFICATION</scope>
    <source>
        <strain evidence="1">IAEA</strain>
    </source>
</reference>
<name>A0A1A9WQA2_9MUSC</name>
<proteinExistence type="predicted"/>
<evidence type="ECO:0000313" key="1">
    <source>
        <dbReference type="EnsemblMetazoa" id="GBRI028006-PA"/>
    </source>
</evidence>
<organism evidence="1 2">
    <name type="scientific">Glossina brevipalpis</name>
    <dbReference type="NCBI Taxonomy" id="37001"/>
    <lineage>
        <taxon>Eukaryota</taxon>
        <taxon>Metazoa</taxon>
        <taxon>Ecdysozoa</taxon>
        <taxon>Arthropoda</taxon>
        <taxon>Hexapoda</taxon>
        <taxon>Insecta</taxon>
        <taxon>Pterygota</taxon>
        <taxon>Neoptera</taxon>
        <taxon>Endopterygota</taxon>
        <taxon>Diptera</taxon>
        <taxon>Brachycera</taxon>
        <taxon>Muscomorpha</taxon>
        <taxon>Hippoboscoidea</taxon>
        <taxon>Glossinidae</taxon>
        <taxon>Glossina</taxon>
    </lineage>
</organism>
<dbReference type="VEuPathDB" id="VectorBase:GBRI028006"/>
<dbReference type="Proteomes" id="UP000091820">
    <property type="component" value="Unassembled WGS sequence"/>
</dbReference>
<evidence type="ECO:0000313" key="2">
    <source>
        <dbReference type="Proteomes" id="UP000091820"/>
    </source>
</evidence>
<keyword evidence="2" id="KW-1185">Reference proteome</keyword>